<feature type="transmembrane region" description="Helical" evidence="2">
    <location>
        <begin position="170"/>
        <end position="193"/>
    </location>
</feature>
<evidence type="ECO:0000256" key="1">
    <source>
        <dbReference type="SAM" id="MobiDB-lite"/>
    </source>
</evidence>
<gene>
    <name evidence="3" type="ORF">B0T25DRAFT_151711</name>
</gene>
<dbReference type="Proteomes" id="UP001275084">
    <property type="component" value="Unassembled WGS sequence"/>
</dbReference>
<evidence type="ECO:0000313" key="4">
    <source>
        <dbReference type="Proteomes" id="UP001275084"/>
    </source>
</evidence>
<name>A0AAJ0MG09_9PEZI</name>
<protein>
    <submittedName>
        <fullName evidence="3">Uncharacterized protein</fullName>
    </submittedName>
</protein>
<keyword evidence="4" id="KW-1185">Reference proteome</keyword>
<evidence type="ECO:0000256" key="2">
    <source>
        <dbReference type="SAM" id="Phobius"/>
    </source>
</evidence>
<comment type="caution">
    <text evidence="3">The sequence shown here is derived from an EMBL/GenBank/DDBJ whole genome shotgun (WGS) entry which is preliminary data.</text>
</comment>
<dbReference type="AlphaFoldDB" id="A0AAJ0MG09"/>
<accession>A0AAJ0MG09</accession>
<dbReference type="EMBL" id="JAUIQD010000003">
    <property type="protein sequence ID" value="KAK3357252.1"/>
    <property type="molecule type" value="Genomic_DNA"/>
</dbReference>
<keyword evidence="2" id="KW-1133">Transmembrane helix</keyword>
<keyword evidence="2" id="KW-0472">Membrane</keyword>
<reference evidence="3" key="1">
    <citation type="journal article" date="2023" name="Mol. Phylogenet. Evol.">
        <title>Genome-scale phylogeny and comparative genomics of the fungal order Sordariales.</title>
        <authorList>
            <person name="Hensen N."/>
            <person name="Bonometti L."/>
            <person name="Westerberg I."/>
            <person name="Brannstrom I.O."/>
            <person name="Guillou S."/>
            <person name="Cros-Aarteil S."/>
            <person name="Calhoun S."/>
            <person name="Haridas S."/>
            <person name="Kuo A."/>
            <person name="Mondo S."/>
            <person name="Pangilinan J."/>
            <person name="Riley R."/>
            <person name="LaButti K."/>
            <person name="Andreopoulos B."/>
            <person name="Lipzen A."/>
            <person name="Chen C."/>
            <person name="Yan M."/>
            <person name="Daum C."/>
            <person name="Ng V."/>
            <person name="Clum A."/>
            <person name="Steindorff A."/>
            <person name="Ohm R.A."/>
            <person name="Martin F."/>
            <person name="Silar P."/>
            <person name="Natvig D.O."/>
            <person name="Lalanne C."/>
            <person name="Gautier V."/>
            <person name="Ament-Velasquez S.L."/>
            <person name="Kruys A."/>
            <person name="Hutchinson M.I."/>
            <person name="Powell A.J."/>
            <person name="Barry K."/>
            <person name="Miller A.N."/>
            <person name="Grigoriev I.V."/>
            <person name="Debuchy R."/>
            <person name="Gladieux P."/>
            <person name="Hiltunen Thoren M."/>
            <person name="Johannesson H."/>
        </authorList>
    </citation>
    <scope>NUCLEOTIDE SEQUENCE</scope>
    <source>
        <strain evidence="3">CBS 955.72</strain>
    </source>
</reference>
<sequence length="578" mass="65422">MANQPRISGPGEEGYAMSATGNANGPPQAARFEDELPGAPMNDETEQSGGEEQESFFTQEWLEPIAHFFGFPTPWAAKPAQRYGDNYPYRLNPSKRRTPISQKCDAELTEDGKRLVPLKVQATASLRRLENSTWQRHYIRDTSTTLLQLSKMPGRSRETAAQKWGIPASWLVFALNWILALSSLCAWAAFLLLRAIKRLCVPHRAPFEPPTYLSFYYDNPRYARVAASAGDNRKAGDRNVPASRLGLSADASYRRPKPRMLMQRNHDRAVELVIDPPADAQYVFIAFTFSQFPGREGEVPNSEMIELTRVANTMTGSLGYDYFWCCMSCHSEDGTVTDLLEAMDRGVYEISDVIRGAERVIIVLPAPDRPAPTPPLRGLVVLNQPASGSEIAAMMPSLREWGARIWTFPEVVLGPDRPIKVCWKEGNHIRWCEWTKQEFPALVWDDTETSRQLIEHYGTTNLSRLEFVKIALECLMHRARQGNLQCHYRGDISYVLMGFLRLRPIINRHDSSLQAFARLSLPADSDRLMERFVCLQPPSRDSPWMRMDDAYHASLWNIEPSIQISGVGENDTLIIEKA</sequence>
<keyword evidence="2" id="KW-0812">Transmembrane</keyword>
<reference evidence="3" key="2">
    <citation type="submission" date="2023-06" db="EMBL/GenBank/DDBJ databases">
        <authorList>
            <consortium name="Lawrence Berkeley National Laboratory"/>
            <person name="Haridas S."/>
            <person name="Hensen N."/>
            <person name="Bonometti L."/>
            <person name="Westerberg I."/>
            <person name="Brannstrom I.O."/>
            <person name="Guillou S."/>
            <person name="Cros-Aarteil S."/>
            <person name="Calhoun S."/>
            <person name="Kuo A."/>
            <person name="Mondo S."/>
            <person name="Pangilinan J."/>
            <person name="Riley R."/>
            <person name="Labutti K."/>
            <person name="Andreopoulos B."/>
            <person name="Lipzen A."/>
            <person name="Chen C."/>
            <person name="Yanf M."/>
            <person name="Daum C."/>
            <person name="Ng V."/>
            <person name="Clum A."/>
            <person name="Steindorff A."/>
            <person name="Ohm R."/>
            <person name="Martin F."/>
            <person name="Silar P."/>
            <person name="Natvig D."/>
            <person name="Lalanne C."/>
            <person name="Gautier V."/>
            <person name="Ament-Velasquez S.L."/>
            <person name="Kruys A."/>
            <person name="Hutchinson M.I."/>
            <person name="Powell A.J."/>
            <person name="Barry K."/>
            <person name="Miller A.N."/>
            <person name="Grigoriev I.V."/>
            <person name="Debuchy R."/>
            <person name="Gladieux P."/>
            <person name="Thoren M.H."/>
            <person name="Johannesson H."/>
        </authorList>
    </citation>
    <scope>NUCLEOTIDE SEQUENCE</scope>
    <source>
        <strain evidence="3">CBS 955.72</strain>
    </source>
</reference>
<proteinExistence type="predicted"/>
<organism evidence="3 4">
    <name type="scientific">Lasiosphaeria hispida</name>
    <dbReference type="NCBI Taxonomy" id="260671"/>
    <lineage>
        <taxon>Eukaryota</taxon>
        <taxon>Fungi</taxon>
        <taxon>Dikarya</taxon>
        <taxon>Ascomycota</taxon>
        <taxon>Pezizomycotina</taxon>
        <taxon>Sordariomycetes</taxon>
        <taxon>Sordariomycetidae</taxon>
        <taxon>Sordariales</taxon>
        <taxon>Lasiosphaeriaceae</taxon>
        <taxon>Lasiosphaeria</taxon>
    </lineage>
</organism>
<evidence type="ECO:0000313" key="3">
    <source>
        <dbReference type="EMBL" id="KAK3357252.1"/>
    </source>
</evidence>
<feature type="region of interest" description="Disordered" evidence="1">
    <location>
        <begin position="1"/>
        <end position="54"/>
    </location>
</feature>
<feature type="compositionally biased region" description="Acidic residues" evidence="1">
    <location>
        <begin position="43"/>
        <end position="54"/>
    </location>
</feature>